<dbReference type="AlphaFoldDB" id="A0A8H6SAC5"/>
<dbReference type="SUPFAM" id="SSF52047">
    <property type="entry name" value="RNI-like"/>
    <property type="match status" value="1"/>
</dbReference>
<dbReference type="OrthoDB" id="2910230at2759"/>
<dbReference type="Proteomes" id="UP000613580">
    <property type="component" value="Unassembled WGS sequence"/>
</dbReference>
<comment type="caution">
    <text evidence="1">The sequence shown here is derived from an EMBL/GenBank/DDBJ whole genome shotgun (WGS) entry which is preliminary data.</text>
</comment>
<dbReference type="EMBL" id="JACAZE010000019">
    <property type="protein sequence ID" value="KAF7294220.1"/>
    <property type="molecule type" value="Genomic_DNA"/>
</dbReference>
<dbReference type="Gene3D" id="3.80.10.10">
    <property type="entry name" value="Ribonuclease Inhibitor"/>
    <property type="match status" value="1"/>
</dbReference>
<evidence type="ECO:0000313" key="2">
    <source>
        <dbReference type="Proteomes" id="UP000613580"/>
    </source>
</evidence>
<organism evidence="1 2">
    <name type="scientific">Mycena chlorophos</name>
    <name type="common">Agaric fungus</name>
    <name type="synonym">Agaricus chlorophos</name>
    <dbReference type="NCBI Taxonomy" id="658473"/>
    <lineage>
        <taxon>Eukaryota</taxon>
        <taxon>Fungi</taxon>
        <taxon>Dikarya</taxon>
        <taxon>Basidiomycota</taxon>
        <taxon>Agaricomycotina</taxon>
        <taxon>Agaricomycetes</taxon>
        <taxon>Agaricomycetidae</taxon>
        <taxon>Agaricales</taxon>
        <taxon>Marasmiineae</taxon>
        <taxon>Mycenaceae</taxon>
        <taxon>Mycena</taxon>
    </lineage>
</organism>
<reference evidence="1" key="1">
    <citation type="submission" date="2020-05" db="EMBL/GenBank/DDBJ databases">
        <title>Mycena genomes resolve the evolution of fungal bioluminescence.</title>
        <authorList>
            <person name="Tsai I.J."/>
        </authorList>
    </citation>
    <scope>NUCLEOTIDE SEQUENCE</scope>
    <source>
        <strain evidence="1">110903Hualien_Pintung</strain>
    </source>
</reference>
<evidence type="ECO:0008006" key="3">
    <source>
        <dbReference type="Google" id="ProtNLM"/>
    </source>
</evidence>
<proteinExistence type="predicted"/>
<protein>
    <recommendedName>
        <fullName evidence="3">F-box domain-containing protein</fullName>
    </recommendedName>
</protein>
<keyword evidence="2" id="KW-1185">Reference proteome</keyword>
<gene>
    <name evidence="1" type="ORF">HMN09_01150400</name>
</gene>
<dbReference type="InterPro" id="IPR032675">
    <property type="entry name" value="LRR_dom_sf"/>
</dbReference>
<sequence>MATMLDILPLELVIEIFRVCSDAHTDSDNNWTTSTEAPLLLTHICRSWRAVALSAPILWTKFHIRCFSSAHTSLAQLWLPRSGKSPIDIAIVGNLSFPTANHFLSTIVDHASRIRKLRLGFDFTDFGLLDVQAATFPELEELYLELRIRIREYGPDDIPEVVRSFGGAMNLRTLGVSYLPVSAFSTPFSRLTRLVASGYDLNRVMDALVHLPNLTHFELSESYLDLYDDVQPPSSEPLLHNTLRSLKLDLEMEMMQALLKLLTLPSLDALYISGLELLPLAFYSFLGRSDPPLKKLYLNPKSVDKAQEVPFFRMRPLNTLEEVALILPTQAGFIDFCDDLASDHSFLPEIRTLEFTFSPFYSSRGVDSIITRVALARLASAVDQRIATGTPWSLRSLSIGTKPNFMWPQASQAREILLGDAELAAPFRRLQARGVEVIVDGRLY</sequence>
<name>A0A8H6SAC5_MYCCL</name>
<accession>A0A8H6SAC5</accession>
<evidence type="ECO:0000313" key="1">
    <source>
        <dbReference type="EMBL" id="KAF7294220.1"/>
    </source>
</evidence>